<feature type="domain" description="RING-type" evidence="3">
    <location>
        <begin position="197"/>
        <end position="261"/>
    </location>
</feature>
<feature type="transmembrane region" description="Helical" evidence="2">
    <location>
        <begin position="20"/>
        <end position="40"/>
    </location>
</feature>
<dbReference type="Pfam" id="PF13923">
    <property type="entry name" value="zf-C3HC4_2"/>
    <property type="match status" value="1"/>
</dbReference>
<feature type="transmembrane region" description="Helical" evidence="2">
    <location>
        <begin position="52"/>
        <end position="85"/>
    </location>
</feature>
<evidence type="ECO:0000259" key="3">
    <source>
        <dbReference type="PROSITE" id="PS50089"/>
    </source>
</evidence>
<keyword evidence="5" id="KW-1185">Reference proteome</keyword>
<organism evidence="4 5">
    <name type="scientific">Mycena venus</name>
    <dbReference type="NCBI Taxonomy" id="2733690"/>
    <lineage>
        <taxon>Eukaryota</taxon>
        <taxon>Fungi</taxon>
        <taxon>Dikarya</taxon>
        <taxon>Basidiomycota</taxon>
        <taxon>Agaricomycotina</taxon>
        <taxon>Agaricomycetes</taxon>
        <taxon>Agaricomycetidae</taxon>
        <taxon>Agaricales</taxon>
        <taxon>Marasmiineae</taxon>
        <taxon>Mycenaceae</taxon>
        <taxon>Mycena</taxon>
    </lineage>
</organism>
<keyword evidence="1" id="KW-0862">Zinc</keyword>
<sequence>MPSSTTMLSRHYSPNFDTTLNTILVVIAFSSAFFTIFVAIGPSRFPQACKTILNYLIYLPSVVLVLLPVISIALSTMFVGLFAFIMSLGASSALVGDDCSDMSTIQATKFESKAFLCSCKIILDNFNAQTYPVVFLFGLCATTVLLAAFIYNRREDRKDLRCLVAERLAKQRDLIDTQHTIQRSVKAMSDVDASLNCLICVDRLTQPYTLAPCGHTFDLDCLQGWFRAAHPSPADEELALALNPRGALFTLRKRKYCPLCHTEVGGPPAPARALLVLGGMEPPAEGNPWRGLFMEKVSEFPVEA</sequence>
<keyword evidence="2" id="KW-0472">Membrane</keyword>
<evidence type="ECO:0000313" key="5">
    <source>
        <dbReference type="Proteomes" id="UP000620124"/>
    </source>
</evidence>
<proteinExistence type="predicted"/>
<protein>
    <submittedName>
        <fullName evidence="4">OPT oligopeptide transporter</fullName>
    </submittedName>
</protein>
<comment type="caution">
    <text evidence="4">The sequence shown here is derived from an EMBL/GenBank/DDBJ whole genome shotgun (WGS) entry which is preliminary data.</text>
</comment>
<feature type="transmembrane region" description="Helical" evidence="2">
    <location>
        <begin position="133"/>
        <end position="151"/>
    </location>
</feature>
<dbReference type="InterPro" id="IPR013083">
    <property type="entry name" value="Znf_RING/FYVE/PHD"/>
</dbReference>
<keyword evidence="1" id="KW-0479">Metal-binding</keyword>
<evidence type="ECO:0000313" key="4">
    <source>
        <dbReference type="EMBL" id="KAF7347174.1"/>
    </source>
</evidence>
<name>A0A8H6XUW3_9AGAR</name>
<keyword evidence="2" id="KW-0812">Transmembrane</keyword>
<dbReference type="SMART" id="SM00184">
    <property type="entry name" value="RING"/>
    <property type="match status" value="1"/>
</dbReference>
<keyword evidence="1" id="KW-0863">Zinc-finger</keyword>
<dbReference type="SUPFAM" id="SSF57850">
    <property type="entry name" value="RING/U-box"/>
    <property type="match status" value="1"/>
</dbReference>
<keyword evidence="2" id="KW-1133">Transmembrane helix</keyword>
<dbReference type="GO" id="GO:0008270">
    <property type="term" value="F:zinc ion binding"/>
    <property type="evidence" value="ECO:0007669"/>
    <property type="project" value="UniProtKB-KW"/>
</dbReference>
<reference evidence="4" key="1">
    <citation type="submission" date="2020-05" db="EMBL/GenBank/DDBJ databases">
        <title>Mycena genomes resolve the evolution of fungal bioluminescence.</title>
        <authorList>
            <person name="Tsai I.J."/>
        </authorList>
    </citation>
    <scope>NUCLEOTIDE SEQUENCE</scope>
    <source>
        <strain evidence="4">CCC161011</strain>
    </source>
</reference>
<dbReference type="AlphaFoldDB" id="A0A8H6XUW3"/>
<dbReference type="PROSITE" id="PS50089">
    <property type="entry name" value="ZF_RING_2"/>
    <property type="match status" value="1"/>
</dbReference>
<accession>A0A8H6XUW3</accession>
<dbReference type="EMBL" id="JACAZI010000012">
    <property type="protein sequence ID" value="KAF7347174.1"/>
    <property type="molecule type" value="Genomic_DNA"/>
</dbReference>
<evidence type="ECO:0000256" key="1">
    <source>
        <dbReference type="PROSITE-ProRule" id="PRU00175"/>
    </source>
</evidence>
<dbReference type="OrthoDB" id="3046912at2759"/>
<dbReference type="InterPro" id="IPR001841">
    <property type="entry name" value="Znf_RING"/>
</dbReference>
<gene>
    <name evidence="4" type="ORF">MVEN_01472000</name>
</gene>
<dbReference type="Proteomes" id="UP000620124">
    <property type="component" value="Unassembled WGS sequence"/>
</dbReference>
<dbReference type="Gene3D" id="3.30.40.10">
    <property type="entry name" value="Zinc/RING finger domain, C3HC4 (zinc finger)"/>
    <property type="match status" value="1"/>
</dbReference>
<evidence type="ECO:0000256" key="2">
    <source>
        <dbReference type="SAM" id="Phobius"/>
    </source>
</evidence>